<evidence type="ECO:0000256" key="6">
    <source>
        <dbReference type="ARBA" id="ARBA00023125"/>
    </source>
</evidence>
<dbReference type="Gene3D" id="2.40.50.140">
    <property type="entry name" value="Nucleic acid-binding proteins"/>
    <property type="match status" value="1"/>
</dbReference>
<dbReference type="GO" id="GO:0006281">
    <property type="term" value="P:DNA repair"/>
    <property type="evidence" value="ECO:0007669"/>
    <property type="project" value="UniProtKB-KW"/>
</dbReference>
<dbReference type="CDD" id="cd17992">
    <property type="entry name" value="DEXHc_RecG"/>
    <property type="match status" value="1"/>
</dbReference>
<dbReference type="SUPFAM" id="SSF52540">
    <property type="entry name" value="P-loop containing nucleoside triphosphate hydrolases"/>
    <property type="match status" value="2"/>
</dbReference>
<dbReference type="GO" id="GO:0005524">
    <property type="term" value="F:ATP binding"/>
    <property type="evidence" value="ECO:0007669"/>
    <property type="project" value="UniProtKB-KW"/>
</dbReference>
<keyword evidence="1" id="KW-0547">Nucleotide-binding</keyword>
<dbReference type="SMART" id="SM00487">
    <property type="entry name" value="DEXDc"/>
    <property type="match status" value="1"/>
</dbReference>
<protein>
    <submittedName>
        <fullName evidence="10">Putative ATP-dependent DNA helicase RecG</fullName>
    </submittedName>
</protein>
<evidence type="ECO:0000256" key="5">
    <source>
        <dbReference type="ARBA" id="ARBA00022840"/>
    </source>
</evidence>
<evidence type="ECO:0000259" key="8">
    <source>
        <dbReference type="PROSITE" id="PS51192"/>
    </source>
</evidence>
<keyword evidence="3" id="KW-0378">Hydrolase</keyword>
<proteinExistence type="predicted"/>
<dbReference type="PANTHER" id="PTHR47964:SF1">
    <property type="entry name" value="ATP-DEPENDENT DNA HELICASE HOMOLOG RECG, CHLOROPLASTIC"/>
    <property type="match status" value="1"/>
</dbReference>
<evidence type="ECO:0000256" key="2">
    <source>
        <dbReference type="ARBA" id="ARBA00022763"/>
    </source>
</evidence>
<dbReference type="InterPro" id="IPR011545">
    <property type="entry name" value="DEAD/DEAH_box_helicase_dom"/>
</dbReference>
<dbReference type="PANTHER" id="PTHR47964">
    <property type="entry name" value="ATP-DEPENDENT DNA HELICASE HOMOLOG RECG, CHLOROPLASTIC"/>
    <property type="match status" value="1"/>
</dbReference>
<evidence type="ECO:0000256" key="1">
    <source>
        <dbReference type="ARBA" id="ARBA00022741"/>
    </source>
</evidence>
<dbReference type="SMART" id="SM00490">
    <property type="entry name" value="HELICc"/>
    <property type="match status" value="1"/>
</dbReference>
<evidence type="ECO:0000313" key="10">
    <source>
        <dbReference type="EMBL" id="EEG25755.1"/>
    </source>
</evidence>
<dbReference type="GO" id="GO:0003677">
    <property type="term" value="F:DNA binding"/>
    <property type="evidence" value="ECO:0007669"/>
    <property type="project" value="UniProtKB-KW"/>
</dbReference>
<keyword evidence="7" id="KW-0234">DNA repair</keyword>
<dbReference type="InterPro" id="IPR001650">
    <property type="entry name" value="Helicase_C-like"/>
</dbReference>
<dbReference type="GO" id="GO:0003678">
    <property type="term" value="F:DNA helicase activity"/>
    <property type="evidence" value="ECO:0007669"/>
    <property type="project" value="TreeGrafter"/>
</dbReference>
<dbReference type="Proteomes" id="UP000006247">
    <property type="component" value="Unassembled WGS sequence"/>
</dbReference>
<dbReference type="PROSITE" id="PS51194">
    <property type="entry name" value="HELICASE_CTER"/>
    <property type="match status" value="1"/>
</dbReference>
<keyword evidence="5" id="KW-0067">ATP-binding</keyword>
<evidence type="ECO:0000313" key="11">
    <source>
        <dbReference type="Proteomes" id="UP000006247"/>
    </source>
</evidence>
<dbReference type="Gene3D" id="3.40.50.300">
    <property type="entry name" value="P-loop containing nucleotide triphosphate hydrolases"/>
    <property type="match status" value="2"/>
</dbReference>
<dbReference type="Pfam" id="PF19833">
    <property type="entry name" value="RecG_dom3_C"/>
    <property type="match status" value="1"/>
</dbReference>
<dbReference type="InterPro" id="IPR027417">
    <property type="entry name" value="P-loop_NTPase"/>
</dbReference>
<dbReference type="InterPro" id="IPR012340">
    <property type="entry name" value="NA-bd_OB-fold"/>
</dbReference>
<evidence type="ECO:0000259" key="9">
    <source>
        <dbReference type="PROSITE" id="PS51194"/>
    </source>
</evidence>
<dbReference type="AlphaFoldDB" id="C0E6P5"/>
<dbReference type="HOGENOM" id="CLU_005122_7_1_11"/>
<dbReference type="GO" id="GO:0016787">
    <property type="term" value="F:hydrolase activity"/>
    <property type="evidence" value="ECO:0007669"/>
    <property type="project" value="UniProtKB-KW"/>
</dbReference>
<feature type="domain" description="Helicase ATP-binding" evidence="8">
    <location>
        <begin position="300"/>
        <end position="466"/>
    </location>
</feature>
<accession>C0E6P5</accession>
<name>C0E6P5_9CORY</name>
<dbReference type="InterPro" id="IPR047112">
    <property type="entry name" value="RecG/Mfd"/>
</dbReference>
<dbReference type="InterPro" id="IPR014001">
    <property type="entry name" value="Helicase_ATP-bd"/>
</dbReference>
<dbReference type="Pfam" id="PF00270">
    <property type="entry name" value="DEAD"/>
    <property type="match status" value="1"/>
</dbReference>
<dbReference type="Pfam" id="PF00271">
    <property type="entry name" value="Helicase_C"/>
    <property type="match status" value="1"/>
</dbReference>
<evidence type="ECO:0000256" key="4">
    <source>
        <dbReference type="ARBA" id="ARBA00022806"/>
    </source>
</evidence>
<dbReference type="CDD" id="cd04488">
    <property type="entry name" value="RecG_wedge_OBF"/>
    <property type="match status" value="1"/>
</dbReference>
<organism evidence="10 11">
    <name type="scientific">Corynebacterium matruchotii ATCC 33806</name>
    <dbReference type="NCBI Taxonomy" id="566549"/>
    <lineage>
        <taxon>Bacteria</taxon>
        <taxon>Bacillati</taxon>
        <taxon>Actinomycetota</taxon>
        <taxon>Actinomycetes</taxon>
        <taxon>Mycobacteriales</taxon>
        <taxon>Corynebacteriaceae</taxon>
        <taxon>Corynebacterium</taxon>
    </lineage>
</organism>
<comment type="caution">
    <text evidence="10">The sequence shown here is derived from an EMBL/GenBank/DDBJ whole genome shotgun (WGS) entry which is preliminary data.</text>
</comment>
<sequence>MLNWEDNRKLTDLLPEKEAKTIRTTLGYTTAKELLTHYPRTYATHNDTPFLNQANDGDIVTCIGEIIHTATIHTKKTTTIYTITIQTTNELIKATFFHAKPHQAAWCERTLTRGTTAIFTGKIKTYRGAPQLQHPDFLLLNTPHPTSTGALKQLTAYGNDTDISNFLTSLPAIPIYPARQRITTWRILGAIHHILDHTNPIPDPLGPFTPPDLPTFDRALRGIHQDGTNAYTYRHRLAYNEALALALVMEIRRHDTTTRHATPLSPHPTGAPHHRETLINNLPYTLTTGQQTIINTIATDLNSPHPMQRLLQGEVGSGKTIIALIAMLQAVENGKQCALLAPTSVLAHQHGHSLTELLTNAGINLTITTLTGDMTPTQKNHALLAIISGDANIIIGTHALIQDTVEFYDLGLVIIDEQHRFGVEQRDSLRTKGKNHTTPHLLVMTATPIPRTIAMTFFGDLNHSTLNELPGGRRPIKSYVVPEYLPKYTTRAYEVMREHIHQGHQIYIVCPRINGPGGVLETHQHLSETEFKNYRIGLLHGQLKDADKDTTMRQFANGDLDILIATTVIEVGIDVPNATIIMIRESENLGVSQLHQLRGRVGRGGYDSICFFHHTAERGTPADKRIWQMAATTDGFQVAEIDLIQRHEGDVLGTSQSGTNRKIAFLNLARDIGLINRANRDAKNIVAHNLDLARQLIAGIDDITQDYLDKS</sequence>
<dbReference type="RefSeq" id="WP_005522997.1">
    <property type="nucleotide sequence ID" value="NZ_EQ973332.1"/>
</dbReference>
<keyword evidence="2" id="KW-0227">DNA damage</keyword>
<keyword evidence="6" id="KW-0238">DNA-binding</keyword>
<dbReference type="SUPFAM" id="SSF50249">
    <property type="entry name" value="Nucleic acid-binding proteins"/>
    <property type="match status" value="1"/>
</dbReference>
<dbReference type="EMBL" id="ACEB01000046">
    <property type="protein sequence ID" value="EEG25755.1"/>
    <property type="molecule type" value="Genomic_DNA"/>
</dbReference>
<dbReference type="InterPro" id="IPR045562">
    <property type="entry name" value="RecG_dom3_C"/>
</dbReference>
<feature type="domain" description="Helicase C-terminal" evidence="9">
    <location>
        <begin position="488"/>
        <end position="644"/>
    </location>
</feature>
<reference evidence="10 11" key="1">
    <citation type="submission" date="2009-01" db="EMBL/GenBank/DDBJ databases">
        <authorList>
            <person name="Fulton L."/>
            <person name="Clifton S."/>
            <person name="Chinwalla A.T."/>
            <person name="Mitreva M."/>
            <person name="Sodergren E."/>
            <person name="Weinstock G."/>
            <person name="Clifton S."/>
            <person name="Dooling D.J."/>
            <person name="Fulton B."/>
            <person name="Minx P."/>
            <person name="Pepin K.H."/>
            <person name="Johnson M."/>
            <person name="Bhonagiri V."/>
            <person name="Nash W.E."/>
            <person name="Mardis E.R."/>
            <person name="Wilson R.K."/>
        </authorList>
    </citation>
    <scope>NUCLEOTIDE SEQUENCE [LARGE SCALE GENOMIC DNA]</scope>
    <source>
        <strain evidence="10 11">ATCC 33806</strain>
    </source>
</reference>
<keyword evidence="4 10" id="KW-0347">Helicase</keyword>
<evidence type="ECO:0000256" key="3">
    <source>
        <dbReference type="ARBA" id="ARBA00022801"/>
    </source>
</evidence>
<evidence type="ECO:0000256" key="7">
    <source>
        <dbReference type="ARBA" id="ARBA00023204"/>
    </source>
</evidence>
<dbReference type="PROSITE" id="PS51192">
    <property type="entry name" value="HELICASE_ATP_BIND_1"/>
    <property type="match status" value="1"/>
</dbReference>
<gene>
    <name evidence="10" type="ORF">CORMATOL_02681</name>
</gene>